<protein>
    <submittedName>
        <fullName evidence="1">Uncharacterized protein</fullName>
    </submittedName>
</protein>
<dbReference type="EMBL" id="GGEC01044478">
    <property type="protein sequence ID" value="MBX24962.1"/>
    <property type="molecule type" value="Transcribed_RNA"/>
</dbReference>
<name>A0A2P2M433_RHIMU</name>
<sequence length="59" mass="6667">MYDHVYLCFLHFPCFVSCFDLSFICYFHAVHTWFGCPGSPLSTPARACIAGPWVSSSSR</sequence>
<accession>A0A2P2M433</accession>
<organism evidence="1">
    <name type="scientific">Rhizophora mucronata</name>
    <name type="common">Asiatic mangrove</name>
    <dbReference type="NCBI Taxonomy" id="61149"/>
    <lineage>
        <taxon>Eukaryota</taxon>
        <taxon>Viridiplantae</taxon>
        <taxon>Streptophyta</taxon>
        <taxon>Embryophyta</taxon>
        <taxon>Tracheophyta</taxon>
        <taxon>Spermatophyta</taxon>
        <taxon>Magnoliopsida</taxon>
        <taxon>eudicotyledons</taxon>
        <taxon>Gunneridae</taxon>
        <taxon>Pentapetalae</taxon>
        <taxon>rosids</taxon>
        <taxon>fabids</taxon>
        <taxon>Malpighiales</taxon>
        <taxon>Rhizophoraceae</taxon>
        <taxon>Rhizophora</taxon>
    </lineage>
</organism>
<dbReference type="AlphaFoldDB" id="A0A2P2M433"/>
<reference evidence="1" key="1">
    <citation type="submission" date="2018-02" db="EMBL/GenBank/DDBJ databases">
        <title>Rhizophora mucronata_Transcriptome.</title>
        <authorList>
            <person name="Meera S.P."/>
            <person name="Sreeshan A."/>
            <person name="Augustine A."/>
        </authorList>
    </citation>
    <scope>NUCLEOTIDE SEQUENCE</scope>
    <source>
        <tissue evidence="1">Leaf</tissue>
    </source>
</reference>
<proteinExistence type="predicted"/>
<evidence type="ECO:0000313" key="1">
    <source>
        <dbReference type="EMBL" id="MBX24962.1"/>
    </source>
</evidence>